<dbReference type="EMBL" id="MUAL01000043">
    <property type="protein sequence ID" value="OOR22341.1"/>
    <property type="molecule type" value="Genomic_DNA"/>
</dbReference>
<keyword evidence="1" id="KW-0175">Coiled coil</keyword>
<gene>
    <name evidence="2" type="ORF">BW892_19365</name>
</gene>
<reference evidence="2 3" key="1">
    <citation type="submission" date="2017-01" db="EMBL/GenBank/DDBJ databases">
        <title>Bacillus cereus isolates.</title>
        <authorList>
            <person name="Beno S.M."/>
        </authorList>
    </citation>
    <scope>NUCLEOTIDE SEQUENCE [LARGE SCALE GENOMIC DNA]</scope>
    <source>
        <strain evidence="2 3">FSL M7-1219</strain>
    </source>
</reference>
<sequence>MKEIIINTVDVIRGIDSVKEDRLDTVLAESERILNKVNMRLERIGQRHKEIEDKVMELNALFS</sequence>
<accession>A0A1S9UKT8</accession>
<evidence type="ECO:0000313" key="3">
    <source>
        <dbReference type="Proteomes" id="UP000191124"/>
    </source>
</evidence>
<feature type="coiled-coil region" evidence="1">
    <location>
        <begin position="34"/>
        <end position="61"/>
    </location>
</feature>
<name>A0A1S9UKT8_BACCE</name>
<evidence type="ECO:0000256" key="1">
    <source>
        <dbReference type="SAM" id="Coils"/>
    </source>
</evidence>
<dbReference type="RefSeq" id="WP_078181302.1">
    <property type="nucleotide sequence ID" value="NZ_MUAL01000043.1"/>
</dbReference>
<dbReference type="AlphaFoldDB" id="A0A1S9UKT8"/>
<protein>
    <submittedName>
        <fullName evidence="2">Uncharacterized protein</fullName>
    </submittedName>
</protein>
<proteinExistence type="predicted"/>
<evidence type="ECO:0000313" key="2">
    <source>
        <dbReference type="EMBL" id="OOR22341.1"/>
    </source>
</evidence>
<organism evidence="2 3">
    <name type="scientific">Bacillus cereus</name>
    <dbReference type="NCBI Taxonomy" id="1396"/>
    <lineage>
        <taxon>Bacteria</taxon>
        <taxon>Bacillati</taxon>
        <taxon>Bacillota</taxon>
        <taxon>Bacilli</taxon>
        <taxon>Bacillales</taxon>
        <taxon>Bacillaceae</taxon>
        <taxon>Bacillus</taxon>
        <taxon>Bacillus cereus group</taxon>
    </lineage>
</organism>
<dbReference type="Proteomes" id="UP000191124">
    <property type="component" value="Unassembled WGS sequence"/>
</dbReference>
<comment type="caution">
    <text evidence="2">The sequence shown here is derived from an EMBL/GenBank/DDBJ whole genome shotgun (WGS) entry which is preliminary data.</text>
</comment>